<feature type="region of interest" description="Disordered" evidence="1">
    <location>
        <begin position="109"/>
        <end position="138"/>
    </location>
</feature>
<evidence type="ECO:0000313" key="2">
    <source>
        <dbReference type="EMBL" id="RFU87806.1"/>
    </source>
</evidence>
<feature type="compositionally biased region" description="Basic and acidic residues" evidence="1">
    <location>
        <begin position="109"/>
        <end position="122"/>
    </location>
</feature>
<evidence type="ECO:0000256" key="1">
    <source>
        <dbReference type="SAM" id="MobiDB-lite"/>
    </source>
</evidence>
<protein>
    <submittedName>
        <fullName evidence="2">SRPBCC domain-containing protein</fullName>
    </submittedName>
</protein>
<proteinExistence type="predicted"/>
<dbReference type="AlphaFoldDB" id="A0A372MA61"/>
<dbReference type="EMBL" id="QUAK01000025">
    <property type="protein sequence ID" value="RFU87806.1"/>
    <property type="molecule type" value="Genomic_DNA"/>
</dbReference>
<dbReference type="OrthoDB" id="123307at2"/>
<dbReference type="Proteomes" id="UP000263094">
    <property type="component" value="Unassembled WGS sequence"/>
</dbReference>
<name>A0A372MA61_9ACTN</name>
<comment type="caution">
    <text evidence="2">The sequence shown here is derived from an EMBL/GenBank/DDBJ whole genome shotgun (WGS) entry which is preliminary data.</text>
</comment>
<dbReference type="InterPro" id="IPR023393">
    <property type="entry name" value="START-like_dom_sf"/>
</dbReference>
<evidence type="ECO:0000313" key="3">
    <source>
        <dbReference type="Proteomes" id="UP000263094"/>
    </source>
</evidence>
<dbReference type="CDD" id="cd07814">
    <property type="entry name" value="SRPBCC_CalC_Aha1-like"/>
    <property type="match status" value="1"/>
</dbReference>
<gene>
    <name evidence="2" type="ORF">DY218_05555</name>
</gene>
<sequence>MTPTGLTQDAGWQIGVSRTLPYPPAVVWDFIASADGIALWLGEGAELPAAPRKGTPFVNAAGESGEIRSYRPGDRIRATLGSTTVQVTVSEARSSDGTRAVLGFHQEHLPSAHERERRRDHWQSAMDRAAQALESPSA</sequence>
<accession>A0A372MA61</accession>
<dbReference type="SUPFAM" id="SSF55961">
    <property type="entry name" value="Bet v1-like"/>
    <property type="match status" value="1"/>
</dbReference>
<reference evidence="2 3" key="1">
    <citation type="submission" date="2018-08" db="EMBL/GenBank/DDBJ databases">
        <title>Isolation, diversity and antifungal activity of Actinobacteria from wheat.</title>
        <authorList>
            <person name="Han C."/>
        </authorList>
    </citation>
    <scope>NUCLEOTIDE SEQUENCE [LARGE SCALE GENOMIC DNA]</scope>
    <source>
        <strain evidence="2 3">NEAU-YY421</strain>
    </source>
</reference>
<organism evidence="2 3">
    <name type="scientific">Streptomyces triticagri</name>
    <dbReference type="NCBI Taxonomy" id="2293568"/>
    <lineage>
        <taxon>Bacteria</taxon>
        <taxon>Bacillati</taxon>
        <taxon>Actinomycetota</taxon>
        <taxon>Actinomycetes</taxon>
        <taxon>Kitasatosporales</taxon>
        <taxon>Streptomycetaceae</taxon>
        <taxon>Streptomyces</taxon>
    </lineage>
</organism>
<keyword evidence="3" id="KW-1185">Reference proteome</keyword>
<dbReference type="Gene3D" id="3.30.530.20">
    <property type="match status" value="1"/>
</dbReference>
<dbReference type="RefSeq" id="WP_128554849.1">
    <property type="nucleotide sequence ID" value="NZ_QUAK01000025.1"/>
</dbReference>